<name>A0ABT6TB64_9ACTN</name>
<dbReference type="InterPro" id="IPR044946">
    <property type="entry name" value="Restrct_endonuc_typeI_TRD_sf"/>
</dbReference>
<dbReference type="PANTHER" id="PTHR30408:SF12">
    <property type="entry name" value="TYPE I RESTRICTION ENZYME MJAVIII SPECIFICITY SUBUNIT"/>
    <property type="match status" value="1"/>
</dbReference>
<feature type="domain" description="Type I restriction modification DNA specificity" evidence="4">
    <location>
        <begin position="32"/>
        <end position="196"/>
    </location>
</feature>
<comment type="caution">
    <text evidence="5">The sequence shown here is derived from an EMBL/GenBank/DDBJ whole genome shotgun (WGS) entry which is preliminary data.</text>
</comment>
<dbReference type="PANTHER" id="PTHR30408">
    <property type="entry name" value="TYPE-1 RESTRICTION ENZYME ECOKI SPECIFICITY PROTEIN"/>
    <property type="match status" value="1"/>
</dbReference>
<dbReference type="Pfam" id="PF01420">
    <property type="entry name" value="Methylase_S"/>
    <property type="match status" value="1"/>
</dbReference>
<keyword evidence="3" id="KW-0238">DNA-binding</keyword>
<evidence type="ECO:0000256" key="1">
    <source>
        <dbReference type="ARBA" id="ARBA00010923"/>
    </source>
</evidence>
<evidence type="ECO:0000313" key="6">
    <source>
        <dbReference type="Proteomes" id="UP001237105"/>
    </source>
</evidence>
<reference evidence="5 6" key="1">
    <citation type="submission" date="2023-05" db="EMBL/GenBank/DDBJ databases">
        <title>Draft genome sequence of Streptomyces sp. B-S-A12 isolated from a cave soil in Thailand.</title>
        <authorList>
            <person name="Chamroensaksri N."/>
            <person name="Muangham S."/>
        </authorList>
    </citation>
    <scope>NUCLEOTIDE SEQUENCE [LARGE SCALE GENOMIC DNA]</scope>
    <source>
        <strain evidence="5 6">B-S-A12</strain>
    </source>
</reference>
<keyword evidence="5" id="KW-0378">Hydrolase</keyword>
<dbReference type="EMBL" id="JASCIS010000083">
    <property type="protein sequence ID" value="MDI3424254.1"/>
    <property type="molecule type" value="Genomic_DNA"/>
</dbReference>
<proteinExistence type="inferred from homology"/>
<gene>
    <name evidence="5" type="ORF">QIT00_38015</name>
</gene>
<organism evidence="5 6">
    <name type="scientific">Streptomyces luteolus</name>
    <dbReference type="NCBI Taxonomy" id="3043615"/>
    <lineage>
        <taxon>Bacteria</taxon>
        <taxon>Bacillati</taxon>
        <taxon>Actinomycetota</taxon>
        <taxon>Actinomycetes</taxon>
        <taxon>Kitasatosporales</taxon>
        <taxon>Streptomycetaceae</taxon>
        <taxon>Streptomyces</taxon>
    </lineage>
</organism>
<dbReference type="SUPFAM" id="SSF116734">
    <property type="entry name" value="DNA methylase specificity domain"/>
    <property type="match status" value="2"/>
</dbReference>
<keyword evidence="6" id="KW-1185">Reference proteome</keyword>
<evidence type="ECO:0000256" key="3">
    <source>
        <dbReference type="ARBA" id="ARBA00023125"/>
    </source>
</evidence>
<dbReference type="InterPro" id="IPR052021">
    <property type="entry name" value="Type-I_RS_S_subunit"/>
</dbReference>
<dbReference type="RefSeq" id="WP_282540077.1">
    <property type="nucleotide sequence ID" value="NZ_JASCIS010000083.1"/>
</dbReference>
<keyword evidence="2" id="KW-0680">Restriction system</keyword>
<keyword evidence="5" id="KW-0540">Nuclease</keyword>
<evidence type="ECO:0000256" key="2">
    <source>
        <dbReference type="ARBA" id="ARBA00022747"/>
    </source>
</evidence>
<keyword evidence="5" id="KW-0255">Endonuclease</keyword>
<dbReference type="GO" id="GO:0004519">
    <property type="term" value="F:endonuclease activity"/>
    <property type="evidence" value="ECO:0007669"/>
    <property type="project" value="UniProtKB-KW"/>
</dbReference>
<dbReference type="Gene3D" id="3.90.220.20">
    <property type="entry name" value="DNA methylase specificity domains"/>
    <property type="match status" value="2"/>
</dbReference>
<evidence type="ECO:0000259" key="4">
    <source>
        <dbReference type="Pfam" id="PF01420"/>
    </source>
</evidence>
<evidence type="ECO:0000313" key="5">
    <source>
        <dbReference type="EMBL" id="MDI3424254.1"/>
    </source>
</evidence>
<dbReference type="InterPro" id="IPR000055">
    <property type="entry name" value="Restrct_endonuc_typeI_TRD"/>
</dbReference>
<sequence length="427" mass="47243">MSDWQQISLGDFQAPVRHKATIPIQGSRVPASDWQQISLGDLLTRVRRKVAVEDGVTHPAVSVQMYGRGLGEKEPFVGGVSKYTTLNMVREKDVVLRTITAFEAPAGVARAEHDRTHVSGVFITYEVDQRALPGLLGLYFQTPAFWDEMQNRASGTVLRRKTISDSSFRAIPFALPPLPTQKRIVEVISAIDDQITALDAEAGALTAVLRHRRADLITDDSNEAVRAEHAFDFSTGVRRTPDRATGPYMTPYLRSANVGYGTLDLSDVLEMNYDPAERKKFGLQYGDVVVSEGSASANAVGMPAMWRDELPAPVCTQMTLLRLRALEGVCIPEFVFHWSMWAYESRAFLDVAGGTNIKHISAKRAKGMAVRLPSLDRQREMVVELDAMESALKATRTEAALLRDTRARLLSGLLDRTINIESAELEV</sequence>
<comment type="similarity">
    <text evidence="1">Belongs to the type-I restriction system S methylase family.</text>
</comment>
<dbReference type="Proteomes" id="UP001237105">
    <property type="component" value="Unassembled WGS sequence"/>
</dbReference>
<accession>A0ABT6TB64</accession>
<protein>
    <submittedName>
        <fullName evidence="5">Restriction endonuclease subunit S</fullName>
    </submittedName>
</protein>